<dbReference type="FunFam" id="1.10.510.10:FF:000021">
    <property type="entry name" value="Serine/threonine protein kinase"/>
    <property type="match status" value="1"/>
</dbReference>
<dbReference type="PANTHER" id="PTHR19879">
    <property type="entry name" value="TRANSCRIPTION INITIATION FACTOR TFIID"/>
    <property type="match status" value="1"/>
</dbReference>
<dbReference type="SUPFAM" id="SSF50978">
    <property type="entry name" value="WD40 repeat-like"/>
    <property type="match status" value="2"/>
</dbReference>
<evidence type="ECO:0000256" key="5">
    <source>
        <dbReference type="ARBA" id="ARBA00022737"/>
    </source>
</evidence>
<dbReference type="GO" id="GO:0005524">
    <property type="term" value="F:ATP binding"/>
    <property type="evidence" value="ECO:0007669"/>
    <property type="project" value="UniProtKB-UniRule"/>
</dbReference>
<proteinExistence type="predicted"/>
<dbReference type="InterPro" id="IPR001680">
    <property type="entry name" value="WD40_rpt"/>
</dbReference>
<feature type="compositionally biased region" description="Polar residues" evidence="11">
    <location>
        <begin position="212"/>
        <end position="232"/>
    </location>
</feature>
<dbReference type="Proteomes" id="UP000319383">
    <property type="component" value="Chromosome"/>
</dbReference>
<sequence precursor="true">MTDTLLDLEAGTNLAAAISKHRRLGAMVALRITQSLAEQLAQRHAKGEFQRRIDADTITFSANQTPQLPPSPDENIRVGDDGQNPPGWPLGFQLDAPRDLKKAAQLLEQAGVSIDPRRIDIFQLGSLLCRMVTGRSPNDYLRSPRIVAQVPPGARKVIDAALGFDQRNLLNDAETLVARLTAAIAQHDAEMPATIPHEDAVDVDRPRMPDTTPISQSVNRDTKTISPQTQSGDETDREELPSRLGHYEILERIGYGGMGDVYKGFEPDLKRTVAIKVLPAGLARQKDFVRRFFVEASSAAKLVHPNIIQIYYIGEDQGYYFFAMQFVNGKSLADILTNTSRLGIDNALALVQQALAGLSEAHKQGLVHRDIKPGNILIDSKRKRALLADFGLVKCINDASTKTATGVVMGTVDYISPEQGRGQEIDARSDLYSIGVLMYQMLSGKLPFEAESPTAMIFQHVYEAAPLLSDAAADIPAPLVAIVAKLMSKAPEDRHQTADEVLEDLRAFQSGEPLPHAIDSDEPPAAPTRIQTEPRSMFSQSRGDENPLSLVIAAPQFDDDLELPAALEQPDSPNWWANQRERFFSLFQRHAPQAVKNLQNTRQQIDGALHTYKMRAAQLAKVIQEAESVLAELTSHAQDYRREAEQCREKQGTTADATGVQPAEQAAAEADRIADELDEQIAVQDRELETMRLQQAKARAKYEQLNNEREVLVARLNTAEARLHVGRGGGKRRKWLRLRFVVAAVAIGLGMLVAGSFLLPEPELAVLGTISDGRSTFTEMTPVDSTLPKTNTRRLLLDGATQDPLVCLLGRCEGLVRQVVFTPDGRRLLSLHDDLVLRLWDIEKQVVIKRYFAEGNTIQIGKSFSADGRRFVTSSFKDKQAIVWDVETGAKLATFEHRREVNVAEISPDGRRVLTGGYDNGGLWDVDSGRQLATTSLRSIYAVSFSTNGRFAAAGGFNRLVVLWDSNTGEQLKTFSDHAGHVYGLAFSQDNRNLLICTNDDTLNVLDIESGQKKRVFTDMRGGERNLFSIRNLVAAGGGNQMIQLFDLETGKRLYISNRSRLSAISPDGRLLFLLTDGRNEVEVLNTASERPGVLETWRDGMTNISALAISPTGELAATGNSDGTLRIWRLPQTGGQTDSSPQIAPTQPEIDAPKSPNKTDETDAPDETDATFRGHSATVSSIATSSESNYALTGDVEKTIVLWDINTRKEIRRWQASGVITNLAVSPDGTLAAAATIKGLQLWRVDSGQEITASNFPVEPVNHVAFAADGESIIFTSGAGTITRRSVQTGELIKRFRGIDIKATAIAVSSDNQTFAMAGEDRIVRILNFKMSGILRTLRGIPATVNALQFSPNGEELLAACNDNIMRLWNINSGEMIRRYYGHAGGVTSASFSPDGKHVYSASLDDTIRKWDGALTQEVKQISFADLTAAHIAFTPNNQFALIASDSQIVIRNLNRSQRSEIAELHLKLILDGKEELRLYKTHLKWTHRAWNWPSQLTINGVPWNPDKLPVSTDPRFVDLLSKAVSFENATVKKNSGRGKVTIKKSKDWCVIYMDDARNGSRHYDITVKFPIVVNTPPPVTPTDAGKPSP</sequence>
<dbReference type="EMBL" id="CP036276">
    <property type="protein sequence ID" value="QDU44692.1"/>
    <property type="molecule type" value="Genomic_DNA"/>
</dbReference>
<feature type="repeat" description="WD" evidence="9">
    <location>
        <begin position="1381"/>
        <end position="1413"/>
    </location>
</feature>
<evidence type="ECO:0000256" key="4">
    <source>
        <dbReference type="ARBA" id="ARBA00022679"/>
    </source>
</evidence>
<feature type="binding site" evidence="10">
    <location>
        <position position="276"/>
    </location>
    <ligand>
        <name>ATP</name>
        <dbReference type="ChEBI" id="CHEBI:30616"/>
    </ligand>
</feature>
<dbReference type="InterPro" id="IPR000719">
    <property type="entry name" value="Prot_kinase_dom"/>
</dbReference>
<keyword evidence="4 13" id="KW-0808">Transferase</keyword>
<evidence type="ECO:0000256" key="10">
    <source>
        <dbReference type="PROSITE-ProRule" id="PRU10141"/>
    </source>
</evidence>
<dbReference type="InterPro" id="IPR008271">
    <property type="entry name" value="Ser/Thr_kinase_AS"/>
</dbReference>
<evidence type="ECO:0000313" key="13">
    <source>
        <dbReference type="EMBL" id="QDU44692.1"/>
    </source>
</evidence>
<dbReference type="InterPro" id="IPR017441">
    <property type="entry name" value="Protein_kinase_ATP_BS"/>
</dbReference>
<dbReference type="PROSITE" id="PS00108">
    <property type="entry name" value="PROTEIN_KINASE_ST"/>
    <property type="match status" value="1"/>
</dbReference>
<keyword evidence="7 13" id="KW-0418">Kinase</keyword>
<feature type="region of interest" description="Disordered" evidence="11">
    <location>
        <begin position="646"/>
        <end position="666"/>
    </location>
</feature>
<gene>
    <name evidence="13" type="primary">pknB_13</name>
    <name evidence="13" type="ORF">Mal52_31780</name>
</gene>
<dbReference type="SUPFAM" id="SSF56112">
    <property type="entry name" value="Protein kinase-like (PK-like)"/>
    <property type="match status" value="2"/>
</dbReference>
<feature type="repeat" description="WD" evidence="9">
    <location>
        <begin position="1105"/>
        <end position="1131"/>
    </location>
</feature>
<feature type="region of interest" description="Disordered" evidence="11">
    <location>
        <begin position="193"/>
        <end position="241"/>
    </location>
</feature>
<dbReference type="PROSITE" id="PS50294">
    <property type="entry name" value="WD_REPEATS_REGION"/>
    <property type="match status" value="4"/>
</dbReference>
<feature type="repeat" description="WD" evidence="9">
    <location>
        <begin position="975"/>
        <end position="1016"/>
    </location>
</feature>
<dbReference type="RefSeq" id="WP_145377008.1">
    <property type="nucleotide sequence ID" value="NZ_CP036276.1"/>
</dbReference>
<feature type="compositionally biased region" description="Polar residues" evidence="11">
    <location>
        <begin position="1134"/>
        <end position="1146"/>
    </location>
</feature>
<feature type="compositionally biased region" description="Basic and acidic residues" evidence="11">
    <location>
        <begin position="196"/>
        <end position="208"/>
    </location>
</feature>
<dbReference type="KEGG" id="sdyn:Mal52_31780"/>
<keyword evidence="8 10" id="KW-0067">ATP-binding</keyword>
<evidence type="ECO:0000313" key="14">
    <source>
        <dbReference type="Proteomes" id="UP000319383"/>
    </source>
</evidence>
<evidence type="ECO:0000256" key="8">
    <source>
        <dbReference type="ARBA" id="ARBA00022840"/>
    </source>
</evidence>
<reference evidence="13 14" key="1">
    <citation type="submission" date="2019-02" db="EMBL/GenBank/DDBJ databases">
        <title>Deep-cultivation of Planctomycetes and their phenomic and genomic characterization uncovers novel biology.</title>
        <authorList>
            <person name="Wiegand S."/>
            <person name="Jogler M."/>
            <person name="Boedeker C."/>
            <person name="Pinto D."/>
            <person name="Vollmers J."/>
            <person name="Rivas-Marin E."/>
            <person name="Kohn T."/>
            <person name="Peeters S.H."/>
            <person name="Heuer A."/>
            <person name="Rast P."/>
            <person name="Oberbeckmann S."/>
            <person name="Bunk B."/>
            <person name="Jeske O."/>
            <person name="Meyerdierks A."/>
            <person name="Storesund J.E."/>
            <person name="Kallscheuer N."/>
            <person name="Luecker S."/>
            <person name="Lage O.M."/>
            <person name="Pohl T."/>
            <person name="Merkel B.J."/>
            <person name="Hornburger P."/>
            <person name="Mueller R.-W."/>
            <person name="Bruemmer F."/>
            <person name="Labrenz M."/>
            <person name="Spormann A.M."/>
            <person name="Op den Camp H."/>
            <person name="Overmann J."/>
            <person name="Amann R."/>
            <person name="Jetten M.S.M."/>
            <person name="Mascher T."/>
            <person name="Medema M.H."/>
            <person name="Devos D.P."/>
            <person name="Kaster A.-K."/>
            <person name="Ovreas L."/>
            <person name="Rohde M."/>
            <person name="Galperin M.Y."/>
            <person name="Jogler C."/>
        </authorList>
    </citation>
    <scope>NUCLEOTIDE SEQUENCE [LARGE SCALE GENOMIC DNA]</scope>
    <source>
        <strain evidence="13 14">Mal52</strain>
    </source>
</reference>
<dbReference type="PROSITE" id="PS50011">
    <property type="entry name" value="PROTEIN_KINASE_DOM"/>
    <property type="match status" value="1"/>
</dbReference>
<feature type="repeat" description="WD" evidence="9">
    <location>
        <begin position="1173"/>
        <end position="1214"/>
    </location>
</feature>
<evidence type="ECO:0000259" key="12">
    <source>
        <dbReference type="PROSITE" id="PS50011"/>
    </source>
</evidence>
<dbReference type="Gene3D" id="1.10.510.10">
    <property type="entry name" value="Transferase(Phosphotransferase) domain 1"/>
    <property type="match status" value="2"/>
</dbReference>
<dbReference type="PANTHER" id="PTHR19879:SF9">
    <property type="entry name" value="TRANSCRIPTION INITIATION FACTOR TFIID SUBUNIT 5"/>
    <property type="match status" value="1"/>
</dbReference>
<dbReference type="PROSITE" id="PS00678">
    <property type="entry name" value="WD_REPEATS_1"/>
    <property type="match status" value="3"/>
</dbReference>
<accession>A0A517ZQC9</accession>
<evidence type="ECO:0000256" key="9">
    <source>
        <dbReference type="PROSITE-ProRule" id="PRU00221"/>
    </source>
</evidence>
<dbReference type="EC" id="2.7.11.1" evidence="1"/>
<evidence type="ECO:0000256" key="11">
    <source>
        <dbReference type="SAM" id="MobiDB-lite"/>
    </source>
</evidence>
<dbReference type="Gene3D" id="2.130.10.10">
    <property type="entry name" value="YVTN repeat-like/Quinoprotein amine dehydrogenase"/>
    <property type="match status" value="4"/>
</dbReference>
<dbReference type="InterPro" id="IPR011047">
    <property type="entry name" value="Quinoprotein_ADH-like_sf"/>
</dbReference>
<dbReference type="PROSITE" id="PS50082">
    <property type="entry name" value="WD_REPEATS_2"/>
    <property type="match status" value="7"/>
</dbReference>
<feature type="region of interest" description="Disordered" evidence="11">
    <location>
        <begin position="62"/>
        <end position="83"/>
    </location>
</feature>
<evidence type="ECO:0000256" key="6">
    <source>
        <dbReference type="ARBA" id="ARBA00022741"/>
    </source>
</evidence>
<dbReference type="Pfam" id="PF00069">
    <property type="entry name" value="Pkinase"/>
    <property type="match status" value="1"/>
</dbReference>
<dbReference type="InterPro" id="IPR011009">
    <property type="entry name" value="Kinase-like_dom_sf"/>
</dbReference>
<feature type="domain" description="Protein kinase" evidence="12">
    <location>
        <begin position="247"/>
        <end position="509"/>
    </location>
</feature>
<dbReference type="SMART" id="SM00320">
    <property type="entry name" value="WD40"/>
    <property type="match status" value="12"/>
</dbReference>
<dbReference type="InterPro" id="IPR036322">
    <property type="entry name" value="WD40_repeat_dom_sf"/>
</dbReference>
<dbReference type="CDD" id="cd00200">
    <property type="entry name" value="WD40"/>
    <property type="match status" value="2"/>
</dbReference>
<keyword evidence="14" id="KW-1185">Reference proteome</keyword>
<protein>
    <recommendedName>
        <fullName evidence="1">non-specific serine/threonine protein kinase</fullName>
        <ecNumber evidence="1">2.7.11.1</ecNumber>
    </recommendedName>
</protein>
<evidence type="ECO:0000256" key="1">
    <source>
        <dbReference type="ARBA" id="ARBA00012513"/>
    </source>
</evidence>
<dbReference type="SMART" id="SM00220">
    <property type="entry name" value="S_TKc"/>
    <property type="match status" value="1"/>
</dbReference>
<feature type="region of interest" description="Disordered" evidence="11">
    <location>
        <begin position="1132"/>
        <end position="1175"/>
    </location>
</feature>
<dbReference type="Pfam" id="PF00400">
    <property type="entry name" value="WD40"/>
    <property type="match status" value="6"/>
</dbReference>
<dbReference type="Gene3D" id="3.30.200.20">
    <property type="entry name" value="Phosphorylase Kinase, domain 1"/>
    <property type="match status" value="1"/>
</dbReference>
<dbReference type="CDD" id="cd14014">
    <property type="entry name" value="STKc_PknB_like"/>
    <property type="match status" value="1"/>
</dbReference>
<dbReference type="InterPro" id="IPR019775">
    <property type="entry name" value="WD40_repeat_CS"/>
</dbReference>
<keyword evidence="2" id="KW-0723">Serine/threonine-protein kinase</keyword>
<keyword evidence="5" id="KW-0677">Repeat</keyword>
<keyword evidence="3 9" id="KW-0853">WD repeat</keyword>
<evidence type="ECO:0000256" key="3">
    <source>
        <dbReference type="ARBA" id="ARBA00022574"/>
    </source>
</evidence>
<name>A0A517ZQC9_9PLAN</name>
<dbReference type="SUPFAM" id="SSF117289">
    <property type="entry name" value="Nucleoporin domain"/>
    <property type="match status" value="1"/>
</dbReference>
<evidence type="ECO:0000256" key="2">
    <source>
        <dbReference type="ARBA" id="ARBA00022527"/>
    </source>
</evidence>
<feature type="repeat" description="WD" evidence="9">
    <location>
        <begin position="816"/>
        <end position="850"/>
    </location>
</feature>
<organism evidence="13 14">
    <name type="scientific">Symmachiella dynata</name>
    <dbReference type="NCBI Taxonomy" id="2527995"/>
    <lineage>
        <taxon>Bacteria</taxon>
        <taxon>Pseudomonadati</taxon>
        <taxon>Planctomycetota</taxon>
        <taxon>Planctomycetia</taxon>
        <taxon>Planctomycetales</taxon>
        <taxon>Planctomycetaceae</taxon>
        <taxon>Symmachiella</taxon>
    </lineage>
</organism>
<keyword evidence="6 10" id="KW-0547">Nucleotide-binding</keyword>
<evidence type="ECO:0000256" key="7">
    <source>
        <dbReference type="ARBA" id="ARBA00022777"/>
    </source>
</evidence>
<feature type="repeat" description="WD" evidence="9">
    <location>
        <begin position="1339"/>
        <end position="1380"/>
    </location>
</feature>
<feature type="repeat" description="WD" evidence="9">
    <location>
        <begin position="933"/>
        <end position="974"/>
    </location>
</feature>
<dbReference type="PROSITE" id="PS00107">
    <property type="entry name" value="PROTEIN_KINASE_ATP"/>
    <property type="match status" value="1"/>
</dbReference>
<dbReference type="GO" id="GO:0004674">
    <property type="term" value="F:protein serine/threonine kinase activity"/>
    <property type="evidence" value="ECO:0007669"/>
    <property type="project" value="UniProtKB-KW"/>
</dbReference>
<dbReference type="InterPro" id="IPR015943">
    <property type="entry name" value="WD40/YVTN_repeat-like_dom_sf"/>
</dbReference>
<dbReference type="SUPFAM" id="SSF50998">
    <property type="entry name" value="Quinoprotein alcohol dehydrogenase-like"/>
    <property type="match status" value="1"/>
</dbReference>